<feature type="transmembrane region" description="Helical" evidence="8">
    <location>
        <begin position="25"/>
        <end position="45"/>
    </location>
</feature>
<protein>
    <submittedName>
        <fullName evidence="10">MFS transporter</fullName>
    </submittedName>
</protein>
<dbReference type="InterPro" id="IPR020846">
    <property type="entry name" value="MFS_dom"/>
</dbReference>
<feature type="transmembrane region" description="Helical" evidence="8">
    <location>
        <begin position="65"/>
        <end position="86"/>
    </location>
</feature>
<dbReference type="SUPFAM" id="SSF103473">
    <property type="entry name" value="MFS general substrate transporter"/>
    <property type="match status" value="1"/>
</dbReference>
<keyword evidence="3" id="KW-0813">Transport</keyword>
<keyword evidence="4" id="KW-1003">Cell membrane</keyword>
<evidence type="ECO:0000256" key="8">
    <source>
        <dbReference type="SAM" id="Phobius"/>
    </source>
</evidence>
<dbReference type="PANTHER" id="PTHR43271:SF1">
    <property type="entry name" value="INNER MEMBRANE TRANSPORT PROTEIN YNFM"/>
    <property type="match status" value="1"/>
</dbReference>
<keyword evidence="11" id="KW-1185">Reference proteome</keyword>
<evidence type="ECO:0000256" key="6">
    <source>
        <dbReference type="ARBA" id="ARBA00022989"/>
    </source>
</evidence>
<feature type="transmembrane region" description="Helical" evidence="8">
    <location>
        <begin position="153"/>
        <end position="176"/>
    </location>
</feature>
<dbReference type="Gene3D" id="1.20.1250.20">
    <property type="entry name" value="MFS general substrate transporter like domains"/>
    <property type="match status" value="1"/>
</dbReference>
<dbReference type="PANTHER" id="PTHR43271">
    <property type="entry name" value="BLL2771 PROTEIN"/>
    <property type="match status" value="1"/>
</dbReference>
<feature type="transmembrane region" description="Helical" evidence="8">
    <location>
        <begin position="340"/>
        <end position="362"/>
    </location>
</feature>
<accession>A0A7C8FS32</accession>
<dbReference type="PROSITE" id="PS50850">
    <property type="entry name" value="MFS"/>
    <property type="match status" value="1"/>
</dbReference>
<feature type="transmembrane region" description="Helical" evidence="8">
    <location>
        <begin position="374"/>
        <end position="391"/>
    </location>
</feature>
<feature type="domain" description="Major facilitator superfamily (MFS) profile" evidence="9">
    <location>
        <begin position="29"/>
        <end position="422"/>
    </location>
</feature>
<evidence type="ECO:0000256" key="3">
    <source>
        <dbReference type="ARBA" id="ARBA00022448"/>
    </source>
</evidence>
<dbReference type="Pfam" id="PF07690">
    <property type="entry name" value="MFS_1"/>
    <property type="match status" value="1"/>
</dbReference>
<evidence type="ECO:0000256" key="1">
    <source>
        <dbReference type="ARBA" id="ARBA00004651"/>
    </source>
</evidence>
<evidence type="ECO:0000313" key="10">
    <source>
        <dbReference type="EMBL" id="KAB1633695.1"/>
    </source>
</evidence>
<dbReference type="InterPro" id="IPR011701">
    <property type="entry name" value="MFS"/>
</dbReference>
<evidence type="ECO:0000256" key="5">
    <source>
        <dbReference type="ARBA" id="ARBA00022692"/>
    </source>
</evidence>
<evidence type="ECO:0000313" key="11">
    <source>
        <dbReference type="Proteomes" id="UP000481339"/>
    </source>
</evidence>
<dbReference type="OrthoDB" id="63984at2"/>
<organism evidence="10 11">
    <name type="scientific">Pseudoclavibacter caeni</name>
    <dbReference type="NCBI Taxonomy" id="908846"/>
    <lineage>
        <taxon>Bacteria</taxon>
        <taxon>Bacillati</taxon>
        <taxon>Actinomycetota</taxon>
        <taxon>Actinomycetes</taxon>
        <taxon>Micrococcales</taxon>
        <taxon>Microbacteriaceae</taxon>
        <taxon>Pseudoclavibacter</taxon>
    </lineage>
</organism>
<feature type="transmembrane region" description="Helical" evidence="8">
    <location>
        <begin position="98"/>
        <end position="114"/>
    </location>
</feature>
<sequence length="431" mass="45172">MCGPEPAHDPGVTLSDTAHDATDRLFHRIILALFAAGFATFAQLYAVQSVLPDLSADLGVDPSHAALTISIATVGIAVGVLPWAFAADWWGRVQVMKVSAVTAAVVGLATPFLQTMPLMLASRFVEGVTLAAIPAIAVTYISDELPARRVTAAAGAFVAGNSIGGLLGRLISGLVADWLGWRTGLATVAVLCVIACLAFVAIVPAPHGYLPSRLRRQRRDGVAGLTIAERPTAWQRFAGALTNRTLWGSYAQPFLLMGAFMTLFSYLGYHLQRDPYDLSTAVTSMIFTVYLVGTFTARWAGGAAGRLGHRRMLLVGIALMAAGAALTLAGPLWLVVIGVAVFTAGYFVTSPVASAMTAFIAGSCRSQATAIHQLVFYGGNSLFVWSLGRVFEALDWPGVVVGLVVLCAIAATVALAVLPSRVGGRLDTATD</sequence>
<dbReference type="Proteomes" id="UP000481339">
    <property type="component" value="Unassembled WGS sequence"/>
</dbReference>
<reference evidence="10 11" key="1">
    <citation type="submission" date="2019-09" db="EMBL/GenBank/DDBJ databases">
        <title>Phylogeny of genus Pseudoclavibacter and closely related genus.</title>
        <authorList>
            <person name="Li Y."/>
        </authorList>
    </citation>
    <scope>NUCLEOTIDE SEQUENCE [LARGE SCALE GENOMIC DNA]</scope>
    <source>
        <strain evidence="10 11">JCM 16921</strain>
    </source>
</reference>
<keyword evidence="7 8" id="KW-0472">Membrane</keyword>
<comment type="similarity">
    <text evidence="2">Belongs to the major facilitator superfamily.</text>
</comment>
<feature type="transmembrane region" description="Helical" evidence="8">
    <location>
        <begin position="120"/>
        <end position="141"/>
    </location>
</feature>
<name>A0A7C8FS32_9MICO</name>
<gene>
    <name evidence="10" type="ORF">F8O02_01855</name>
</gene>
<feature type="transmembrane region" description="Helical" evidence="8">
    <location>
        <begin position="397"/>
        <end position="418"/>
    </location>
</feature>
<comment type="caution">
    <text evidence="10">The sequence shown here is derived from an EMBL/GenBank/DDBJ whole genome shotgun (WGS) entry which is preliminary data.</text>
</comment>
<dbReference type="InterPro" id="IPR036259">
    <property type="entry name" value="MFS_trans_sf"/>
</dbReference>
<dbReference type="EMBL" id="WBKA01000001">
    <property type="protein sequence ID" value="KAB1633695.1"/>
    <property type="molecule type" value="Genomic_DNA"/>
</dbReference>
<evidence type="ECO:0000256" key="2">
    <source>
        <dbReference type="ARBA" id="ARBA00008335"/>
    </source>
</evidence>
<dbReference type="GO" id="GO:0022857">
    <property type="term" value="F:transmembrane transporter activity"/>
    <property type="evidence" value="ECO:0007669"/>
    <property type="project" value="InterPro"/>
</dbReference>
<comment type="subcellular location">
    <subcellularLocation>
        <location evidence="1">Cell membrane</location>
        <topology evidence="1">Multi-pass membrane protein</topology>
    </subcellularLocation>
</comment>
<proteinExistence type="inferred from homology"/>
<dbReference type="AlphaFoldDB" id="A0A7C8FS32"/>
<evidence type="ECO:0000256" key="7">
    <source>
        <dbReference type="ARBA" id="ARBA00023136"/>
    </source>
</evidence>
<feature type="transmembrane region" description="Helical" evidence="8">
    <location>
        <begin position="278"/>
        <end position="300"/>
    </location>
</feature>
<dbReference type="CDD" id="cd17324">
    <property type="entry name" value="MFS_NepI_like"/>
    <property type="match status" value="1"/>
</dbReference>
<dbReference type="GO" id="GO:0005886">
    <property type="term" value="C:plasma membrane"/>
    <property type="evidence" value="ECO:0007669"/>
    <property type="project" value="UniProtKB-SubCell"/>
</dbReference>
<evidence type="ECO:0000256" key="4">
    <source>
        <dbReference type="ARBA" id="ARBA00022475"/>
    </source>
</evidence>
<keyword evidence="5 8" id="KW-0812">Transmembrane</keyword>
<keyword evidence="6 8" id="KW-1133">Transmembrane helix</keyword>
<evidence type="ECO:0000259" key="9">
    <source>
        <dbReference type="PROSITE" id="PS50850"/>
    </source>
</evidence>
<feature type="transmembrane region" description="Helical" evidence="8">
    <location>
        <begin position="188"/>
        <end position="210"/>
    </location>
</feature>
<feature type="transmembrane region" description="Helical" evidence="8">
    <location>
        <begin position="312"/>
        <end position="334"/>
    </location>
</feature>
<feature type="transmembrane region" description="Helical" evidence="8">
    <location>
        <begin position="254"/>
        <end position="272"/>
    </location>
</feature>